<name>A0A2P5TK41_9GAMM</name>
<reference evidence="2" key="1">
    <citation type="submission" date="2016-11" db="EMBL/GenBank/DDBJ databases">
        <authorList>
            <person name="Sisinthy S."/>
            <person name="Ara S."/>
            <person name="Gundlapally S.R."/>
        </authorList>
    </citation>
    <scope>NUCLEOTIDE SEQUENCE [LARGE SCALE GENOMIC DNA]</scope>
    <source>
        <strain evidence="2">V1-41</strain>
    </source>
</reference>
<proteinExistence type="predicted"/>
<organism evidence="1 2">
    <name type="scientific">Oceanisphaera arctica</name>
    <dbReference type="NCBI Taxonomy" id="641510"/>
    <lineage>
        <taxon>Bacteria</taxon>
        <taxon>Pseudomonadati</taxon>
        <taxon>Pseudomonadota</taxon>
        <taxon>Gammaproteobacteria</taxon>
        <taxon>Aeromonadales</taxon>
        <taxon>Aeromonadaceae</taxon>
        <taxon>Oceanisphaera</taxon>
    </lineage>
</organism>
<dbReference type="SUPFAM" id="SSF52540">
    <property type="entry name" value="P-loop containing nucleoside triphosphate hydrolases"/>
    <property type="match status" value="1"/>
</dbReference>
<dbReference type="InterPro" id="IPR038724">
    <property type="entry name" value="RepA"/>
</dbReference>
<accession>A0A2P5TK41</accession>
<evidence type="ECO:0000313" key="2">
    <source>
        <dbReference type="Proteomes" id="UP000242231"/>
    </source>
</evidence>
<gene>
    <name evidence="1" type="ORF">UN63_12440</name>
</gene>
<dbReference type="AlphaFoldDB" id="A0A2P5TK41"/>
<dbReference type="InterPro" id="IPR027417">
    <property type="entry name" value="P-loop_NTPase"/>
</dbReference>
<dbReference type="OrthoDB" id="784829at2"/>
<comment type="caution">
    <text evidence="1">The sequence shown here is derived from an EMBL/GenBank/DDBJ whole genome shotgun (WGS) entry which is preliminary data.</text>
</comment>
<keyword evidence="2" id="KW-1185">Reference proteome</keyword>
<dbReference type="Proteomes" id="UP000242231">
    <property type="component" value="Unassembled WGS sequence"/>
</dbReference>
<dbReference type="RefSeq" id="WP_104487070.1">
    <property type="nucleotide sequence ID" value="NZ_BMYB01000002.1"/>
</dbReference>
<sequence length="358" mass="39531">MNITLEAEVQIKPNTNKEKNMKRYGNLNFLRGSSGFDAQPEWLIKSFIPSSSFGVIYGASGSLKSFLAIDLCCSIATGENWCGKTVKKGAVVYIAAEGQSGVSKRIKAWEIKNNTTARNLYVLGHSLVISDEETQESLISSIKDIEQEDNVKIQLVVLDTLARCYSGDENTSRDMSAFVRGCDNIKSKTNVAMMCIHHSGRDENKGARGSSALRAACDFEFQVKRNGNAKKINFINTKQKEDDEAPSIELEFDSIELGIKCDQDQPITSLAKTSEAYKDTQEQVNSESPIVKLIHDVLGGKTTRGQLRQALYPNDTKLTDAQRKQLSRSLNSLQDSGVININKLSLTRSSDDDIITIV</sequence>
<dbReference type="EMBL" id="MPZM01000031">
    <property type="protein sequence ID" value="PPL15479.1"/>
    <property type="molecule type" value="Genomic_DNA"/>
</dbReference>
<dbReference type="CDD" id="cd01125">
    <property type="entry name" value="RepA_RSF1010_like"/>
    <property type="match status" value="1"/>
</dbReference>
<dbReference type="Gene3D" id="3.40.50.300">
    <property type="entry name" value="P-loop containing nucleotide triphosphate hydrolases"/>
    <property type="match status" value="1"/>
</dbReference>
<evidence type="ECO:0000313" key="1">
    <source>
        <dbReference type="EMBL" id="PPL15479.1"/>
    </source>
</evidence>
<protein>
    <submittedName>
        <fullName evidence="1">Uncharacterized protein</fullName>
    </submittedName>
</protein>
<dbReference type="Pfam" id="PF13481">
    <property type="entry name" value="AAA_25"/>
    <property type="match status" value="1"/>
</dbReference>